<protein>
    <submittedName>
        <fullName evidence="2">Uncharacterized protein</fullName>
    </submittedName>
</protein>
<gene>
    <name evidence="2" type="ORF">QBC35DRAFT_541032</name>
</gene>
<comment type="caution">
    <text evidence="2">The sequence shown here is derived from an EMBL/GenBank/DDBJ whole genome shotgun (WGS) entry which is preliminary data.</text>
</comment>
<evidence type="ECO:0000313" key="3">
    <source>
        <dbReference type="Proteomes" id="UP001302126"/>
    </source>
</evidence>
<dbReference type="Proteomes" id="UP001302126">
    <property type="component" value="Unassembled WGS sequence"/>
</dbReference>
<dbReference type="EMBL" id="MU864502">
    <property type="protein sequence ID" value="KAK4184166.1"/>
    <property type="molecule type" value="Genomic_DNA"/>
</dbReference>
<feature type="compositionally biased region" description="Acidic residues" evidence="1">
    <location>
        <begin position="152"/>
        <end position="164"/>
    </location>
</feature>
<reference evidence="2" key="2">
    <citation type="submission" date="2023-05" db="EMBL/GenBank/DDBJ databases">
        <authorList>
            <consortium name="Lawrence Berkeley National Laboratory"/>
            <person name="Steindorff A."/>
            <person name="Hensen N."/>
            <person name="Bonometti L."/>
            <person name="Westerberg I."/>
            <person name="Brannstrom I.O."/>
            <person name="Guillou S."/>
            <person name="Cros-Aarteil S."/>
            <person name="Calhoun S."/>
            <person name="Haridas S."/>
            <person name="Kuo A."/>
            <person name="Mondo S."/>
            <person name="Pangilinan J."/>
            <person name="Riley R."/>
            <person name="Labutti K."/>
            <person name="Andreopoulos B."/>
            <person name="Lipzen A."/>
            <person name="Chen C."/>
            <person name="Yanf M."/>
            <person name="Daum C."/>
            <person name="Ng V."/>
            <person name="Clum A."/>
            <person name="Ohm R."/>
            <person name="Martin F."/>
            <person name="Silar P."/>
            <person name="Natvig D."/>
            <person name="Lalanne C."/>
            <person name="Gautier V."/>
            <person name="Ament-Velasquez S.L."/>
            <person name="Kruys A."/>
            <person name="Hutchinson M.I."/>
            <person name="Powell A.J."/>
            <person name="Barry K."/>
            <person name="Miller A.N."/>
            <person name="Grigoriev I.V."/>
            <person name="Debuchy R."/>
            <person name="Gladieux P."/>
            <person name="Thoren M.H."/>
            <person name="Johannesson H."/>
        </authorList>
    </citation>
    <scope>NUCLEOTIDE SEQUENCE</scope>
    <source>
        <strain evidence="2">PSN309</strain>
    </source>
</reference>
<keyword evidence="3" id="KW-1185">Reference proteome</keyword>
<sequence>MSTHPELEDSVLTGEKPPLLPFDNLRIIVYHRGDGDDSSDDDEQYHICSCKSWHPATAIGRGCRASCPCVSEDDEDDVHHAYFEKLLGNGKDEEAGPSDPSKSKKARREAAIKQLLAATKEELDGEIEDADAKPNGKRKKGKAKAAAKDKEESEEDEESDDDDKVFEESLVCTLDSERVRTVASLSRAKALTLSSVGQRWGVGSLVSDLVFSMSSEHQTLLKETNTKINTNVHQFRLLAKQTPDR</sequence>
<proteinExistence type="predicted"/>
<reference evidence="2" key="1">
    <citation type="journal article" date="2023" name="Mol. Phylogenet. Evol.">
        <title>Genome-scale phylogeny and comparative genomics of the fungal order Sordariales.</title>
        <authorList>
            <person name="Hensen N."/>
            <person name="Bonometti L."/>
            <person name="Westerberg I."/>
            <person name="Brannstrom I.O."/>
            <person name="Guillou S."/>
            <person name="Cros-Aarteil S."/>
            <person name="Calhoun S."/>
            <person name="Haridas S."/>
            <person name="Kuo A."/>
            <person name="Mondo S."/>
            <person name="Pangilinan J."/>
            <person name="Riley R."/>
            <person name="LaButti K."/>
            <person name="Andreopoulos B."/>
            <person name="Lipzen A."/>
            <person name="Chen C."/>
            <person name="Yan M."/>
            <person name="Daum C."/>
            <person name="Ng V."/>
            <person name="Clum A."/>
            <person name="Steindorff A."/>
            <person name="Ohm R.A."/>
            <person name="Martin F."/>
            <person name="Silar P."/>
            <person name="Natvig D.O."/>
            <person name="Lalanne C."/>
            <person name="Gautier V."/>
            <person name="Ament-Velasquez S.L."/>
            <person name="Kruys A."/>
            <person name="Hutchinson M.I."/>
            <person name="Powell A.J."/>
            <person name="Barry K."/>
            <person name="Miller A.N."/>
            <person name="Grigoriev I.V."/>
            <person name="Debuchy R."/>
            <person name="Gladieux P."/>
            <person name="Hiltunen Thoren M."/>
            <person name="Johannesson H."/>
        </authorList>
    </citation>
    <scope>NUCLEOTIDE SEQUENCE</scope>
    <source>
        <strain evidence="2">PSN309</strain>
    </source>
</reference>
<evidence type="ECO:0000256" key="1">
    <source>
        <dbReference type="SAM" id="MobiDB-lite"/>
    </source>
</evidence>
<evidence type="ECO:0000313" key="2">
    <source>
        <dbReference type="EMBL" id="KAK4184166.1"/>
    </source>
</evidence>
<feature type="compositionally biased region" description="Basic residues" evidence="1">
    <location>
        <begin position="135"/>
        <end position="145"/>
    </location>
</feature>
<name>A0AAN6WLS1_9PEZI</name>
<dbReference type="AlphaFoldDB" id="A0AAN6WLS1"/>
<organism evidence="2 3">
    <name type="scientific">Podospora australis</name>
    <dbReference type="NCBI Taxonomy" id="1536484"/>
    <lineage>
        <taxon>Eukaryota</taxon>
        <taxon>Fungi</taxon>
        <taxon>Dikarya</taxon>
        <taxon>Ascomycota</taxon>
        <taxon>Pezizomycotina</taxon>
        <taxon>Sordariomycetes</taxon>
        <taxon>Sordariomycetidae</taxon>
        <taxon>Sordariales</taxon>
        <taxon>Podosporaceae</taxon>
        <taxon>Podospora</taxon>
    </lineage>
</organism>
<feature type="region of interest" description="Disordered" evidence="1">
    <location>
        <begin position="125"/>
        <end position="164"/>
    </location>
</feature>
<feature type="region of interest" description="Disordered" evidence="1">
    <location>
        <begin position="88"/>
        <end position="109"/>
    </location>
</feature>
<accession>A0AAN6WLS1</accession>